<dbReference type="Gene3D" id="3.30.40.10">
    <property type="entry name" value="Zinc/RING finger domain, C3HC4 (zinc finger)"/>
    <property type="match status" value="1"/>
</dbReference>
<organism evidence="2 3">
    <name type="scientific">Stentor coeruleus</name>
    <dbReference type="NCBI Taxonomy" id="5963"/>
    <lineage>
        <taxon>Eukaryota</taxon>
        <taxon>Sar</taxon>
        <taxon>Alveolata</taxon>
        <taxon>Ciliophora</taxon>
        <taxon>Postciliodesmatophora</taxon>
        <taxon>Heterotrichea</taxon>
        <taxon>Heterotrichida</taxon>
        <taxon>Stentoridae</taxon>
        <taxon>Stentor</taxon>
    </lineage>
</organism>
<reference evidence="2 3" key="1">
    <citation type="submission" date="2016-11" db="EMBL/GenBank/DDBJ databases">
        <title>The macronuclear genome of Stentor coeruleus: a giant cell with tiny introns.</title>
        <authorList>
            <person name="Slabodnick M."/>
            <person name="Ruby J.G."/>
            <person name="Reiff S.B."/>
            <person name="Swart E.C."/>
            <person name="Gosai S."/>
            <person name="Prabakaran S."/>
            <person name="Witkowska E."/>
            <person name="Larue G.E."/>
            <person name="Fisher S."/>
            <person name="Freeman R.M."/>
            <person name="Gunawardena J."/>
            <person name="Chu W."/>
            <person name="Stover N.A."/>
            <person name="Gregory B.D."/>
            <person name="Nowacki M."/>
            <person name="Derisi J."/>
            <person name="Roy S.W."/>
            <person name="Marshall W.F."/>
            <person name="Sood P."/>
        </authorList>
    </citation>
    <scope>NUCLEOTIDE SEQUENCE [LARGE SCALE GENOMIC DNA]</scope>
    <source>
        <strain evidence="2">WM001</strain>
    </source>
</reference>
<protein>
    <recommendedName>
        <fullName evidence="4">RING-type domain-containing protein</fullName>
    </recommendedName>
</protein>
<evidence type="ECO:0000256" key="1">
    <source>
        <dbReference type="SAM" id="Coils"/>
    </source>
</evidence>
<evidence type="ECO:0008006" key="4">
    <source>
        <dbReference type="Google" id="ProtNLM"/>
    </source>
</evidence>
<dbReference type="Proteomes" id="UP000187209">
    <property type="component" value="Unassembled WGS sequence"/>
</dbReference>
<dbReference type="EMBL" id="MPUH01000931">
    <property type="protein sequence ID" value="OMJ72087.1"/>
    <property type="molecule type" value="Genomic_DNA"/>
</dbReference>
<dbReference type="InterPro" id="IPR013083">
    <property type="entry name" value="Znf_RING/FYVE/PHD"/>
</dbReference>
<evidence type="ECO:0000313" key="2">
    <source>
        <dbReference type="EMBL" id="OMJ72087.1"/>
    </source>
</evidence>
<evidence type="ECO:0000313" key="3">
    <source>
        <dbReference type="Proteomes" id="UP000187209"/>
    </source>
</evidence>
<name>A0A1R2B5Q2_9CILI</name>
<dbReference type="AlphaFoldDB" id="A0A1R2B5Q2"/>
<gene>
    <name evidence="2" type="ORF">SteCoe_29539</name>
</gene>
<proteinExistence type="predicted"/>
<comment type="caution">
    <text evidence="2">The sequence shown here is derived from an EMBL/GenBank/DDBJ whole genome shotgun (WGS) entry which is preliminary data.</text>
</comment>
<accession>A0A1R2B5Q2</accession>
<keyword evidence="1" id="KW-0175">Coiled coil</keyword>
<sequence length="586" mass="68610">MNRSNNNSPKLGYPSSKVSQDYLLQGNKRLPLIKDRPTASGHHFIVQGHIQKREFTSSLSNSKSQKNLEVPQIMNEHKFGKKHIPIDSSIEQEKIINSERNHSHRCNLEIDCHKFQVQDKSSIKLKEESKSEAQSPEISKNLSIENHIEYSSSVDKVEFDYNQSQIEPSTPEYLNELISNLKHEIEVLQKQNRLQSQHQMEMRMIFEKEIDKLTIENNEFEILLNKSHEKNISLMSDMKKQTQEHEELQQKNRETITNTNQNLATLNEELKSKNDELSNISLQFQLSEATKKRYFDSLKKAEIKVEEQKSLYEKSKSKYKSLKTTKTQLLENLETYKKTIQEQEKVIEEHKKTLYEKSLLELNYDEIKNKLIICEESLNTVSHTYSNARIVWKEKEAKYEQIIQDLHEQINSNKEKNIIQISEAVRIKRALTLRDSEIISNFTKDEVNRCVKKCMEQEKECMEQHLEIEKLKKDIDYYKSQLKNKEEIIFRLGLRDNDVISENKITHCKNSIMKICNAIKKYACCNKCMEGDKTFLTVPCNHIMCEGCKNETNLCGVCGGEFSDILGFKYFRLIKEAISTLESMVV</sequence>
<feature type="coiled-coil region" evidence="1">
    <location>
        <begin position="452"/>
        <end position="488"/>
    </location>
</feature>
<keyword evidence="3" id="KW-1185">Reference proteome</keyword>
<feature type="coiled-coil region" evidence="1">
    <location>
        <begin position="231"/>
        <end position="353"/>
    </location>
</feature>